<organism evidence="2 3">
    <name type="scientific">Eiseniibacteriota bacterium</name>
    <dbReference type="NCBI Taxonomy" id="2212470"/>
    <lineage>
        <taxon>Bacteria</taxon>
        <taxon>Candidatus Eiseniibacteriota</taxon>
    </lineage>
</organism>
<evidence type="ECO:0000313" key="2">
    <source>
        <dbReference type="EMBL" id="MCA9756713.1"/>
    </source>
</evidence>
<accession>A0A956SFW6</accession>
<reference evidence="2" key="2">
    <citation type="journal article" date="2021" name="Microbiome">
        <title>Successional dynamics and alternative stable states in a saline activated sludge microbial community over 9 years.</title>
        <authorList>
            <person name="Wang Y."/>
            <person name="Ye J."/>
            <person name="Ju F."/>
            <person name="Liu L."/>
            <person name="Boyd J.A."/>
            <person name="Deng Y."/>
            <person name="Parks D.H."/>
            <person name="Jiang X."/>
            <person name="Yin X."/>
            <person name="Woodcroft B.J."/>
            <person name="Tyson G.W."/>
            <person name="Hugenholtz P."/>
            <person name="Polz M.F."/>
            <person name="Zhang T."/>
        </authorList>
    </citation>
    <scope>NUCLEOTIDE SEQUENCE</scope>
    <source>
        <strain evidence="2">HKST-UBA02</strain>
    </source>
</reference>
<evidence type="ECO:0000256" key="1">
    <source>
        <dbReference type="SAM" id="SignalP"/>
    </source>
</evidence>
<feature type="signal peptide" evidence="1">
    <location>
        <begin position="1"/>
        <end position="26"/>
    </location>
</feature>
<reference evidence="2" key="1">
    <citation type="submission" date="2020-04" db="EMBL/GenBank/DDBJ databases">
        <authorList>
            <person name="Zhang T."/>
        </authorList>
    </citation>
    <scope>NUCLEOTIDE SEQUENCE</scope>
    <source>
        <strain evidence="2">HKST-UBA02</strain>
    </source>
</reference>
<proteinExistence type="predicted"/>
<dbReference type="Proteomes" id="UP000739538">
    <property type="component" value="Unassembled WGS sequence"/>
</dbReference>
<gene>
    <name evidence="2" type="ORF">KDA27_12990</name>
</gene>
<keyword evidence="1" id="KW-0732">Signal</keyword>
<protein>
    <recommendedName>
        <fullName evidence="4">DUF3568 family protein</fullName>
    </recommendedName>
</protein>
<name>A0A956SFW6_UNCEI</name>
<evidence type="ECO:0008006" key="4">
    <source>
        <dbReference type="Google" id="ProtNLM"/>
    </source>
</evidence>
<sequence length="140" mass="14777">MKARCLIAWAALSMVISFGGMVGCNAKTLQDMGTSLVQSEVKPAGQTVEYQGSATTLASQAERVITESGGTVEKRTQEPTALTVDGTMSDGDPVRVELSPGEAGGTLMKVWVNMGADVMAQNSFHESMSQYALKANTGRR</sequence>
<dbReference type="EMBL" id="JAGQHS010000064">
    <property type="protein sequence ID" value="MCA9756713.1"/>
    <property type="molecule type" value="Genomic_DNA"/>
</dbReference>
<evidence type="ECO:0000313" key="3">
    <source>
        <dbReference type="Proteomes" id="UP000739538"/>
    </source>
</evidence>
<dbReference type="PROSITE" id="PS51257">
    <property type="entry name" value="PROKAR_LIPOPROTEIN"/>
    <property type="match status" value="1"/>
</dbReference>
<feature type="chain" id="PRO_5036716436" description="DUF3568 family protein" evidence="1">
    <location>
        <begin position="27"/>
        <end position="140"/>
    </location>
</feature>
<dbReference type="AlphaFoldDB" id="A0A956SFW6"/>
<comment type="caution">
    <text evidence="2">The sequence shown here is derived from an EMBL/GenBank/DDBJ whole genome shotgun (WGS) entry which is preliminary data.</text>
</comment>